<organism evidence="5 6">
    <name type="scientific">Cucurbitaria berberidis CBS 394.84</name>
    <dbReference type="NCBI Taxonomy" id="1168544"/>
    <lineage>
        <taxon>Eukaryota</taxon>
        <taxon>Fungi</taxon>
        <taxon>Dikarya</taxon>
        <taxon>Ascomycota</taxon>
        <taxon>Pezizomycotina</taxon>
        <taxon>Dothideomycetes</taxon>
        <taxon>Pleosporomycetidae</taxon>
        <taxon>Pleosporales</taxon>
        <taxon>Pleosporineae</taxon>
        <taxon>Cucurbitariaceae</taxon>
        <taxon>Cucurbitaria</taxon>
    </lineage>
</organism>
<dbReference type="AlphaFoldDB" id="A0A9P4LAH8"/>
<proteinExistence type="inferred from homology"/>
<dbReference type="GO" id="GO:0010333">
    <property type="term" value="F:terpene synthase activity"/>
    <property type="evidence" value="ECO:0007669"/>
    <property type="project" value="InterPro"/>
</dbReference>
<evidence type="ECO:0000313" key="6">
    <source>
        <dbReference type="Proteomes" id="UP000800039"/>
    </source>
</evidence>
<sequence>MEIPSAPKPRWSAMIHPLHEQIVKEVDGYFLQHWPFPNQKARKKFVAAGFSTVTSFYFPLALDDRIHFACRLLTLLFLIDDLLEYMSLEDGKAYNEKLMPITRGEVLPDRTKPVEWITYDLWESMRAHDRARAEDIQEPVFTFMRAQTDKKRLDNMGLGAYLEYREADVGKALLGALMRFSMALNVPQEDLDWMRSADNVCSKHLSIVNDIWSFEKEAETAKHGHKEGAALCNAVVIMAKEADIPVKAAKNVLYHLCREWELMYDIQREQLLAEKDTPAIRAYLKGLEFQMSGNEKWSSTTLRYLATKD</sequence>
<keyword evidence="4" id="KW-0456">Lyase</keyword>
<gene>
    <name evidence="5" type="ORF">K460DRAFT_280026</name>
</gene>
<comment type="similarity">
    <text evidence="2 4">Belongs to the terpene synthase family.</text>
</comment>
<comment type="cofactor">
    <cofactor evidence="1 4">
        <name>Mg(2+)</name>
        <dbReference type="ChEBI" id="CHEBI:18420"/>
    </cofactor>
</comment>
<evidence type="ECO:0000256" key="2">
    <source>
        <dbReference type="ARBA" id="ARBA00006333"/>
    </source>
</evidence>
<dbReference type="EMBL" id="ML976615">
    <property type="protein sequence ID" value="KAF1847372.1"/>
    <property type="molecule type" value="Genomic_DNA"/>
</dbReference>
<dbReference type="InterPro" id="IPR008949">
    <property type="entry name" value="Isoprenoid_synthase_dom_sf"/>
</dbReference>
<comment type="caution">
    <text evidence="5">The sequence shown here is derived from an EMBL/GenBank/DDBJ whole genome shotgun (WGS) entry which is preliminary data.</text>
</comment>
<reference evidence="5" key="1">
    <citation type="submission" date="2020-01" db="EMBL/GenBank/DDBJ databases">
        <authorList>
            <consortium name="DOE Joint Genome Institute"/>
            <person name="Haridas S."/>
            <person name="Albert R."/>
            <person name="Binder M."/>
            <person name="Bloem J."/>
            <person name="Labutti K."/>
            <person name="Salamov A."/>
            <person name="Andreopoulos B."/>
            <person name="Baker S.E."/>
            <person name="Barry K."/>
            <person name="Bills G."/>
            <person name="Bluhm B.H."/>
            <person name="Cannon C."/>
            <person name="Castanera R."/>
            <person name="Culley D.E."/>
            <person name="Daum C."/>
            <person name="Ezra D."/>
            <person name="Gonzalez J.B."/>
            <person name="Henrissat B."/>
            <person name="Kuo A."/>
            <person name="Liang C."/>
            <person name="Lipzen A."/>
            <person name="Lutzoni F."/>
            <person name="Magnuson J."/>
            <person name="Mondo S."/>
            <person name="Nolan M."/>
            <person name="Ohm R."/>
            <person name="Pangilinan J."/>
            <person name="Park H.-J."/>
            <person name="Ramirez L."/>
            <person name="Alfaro M."/>
            <person name="Sun H."/>
            <person name="Tritt A."/>
            <person name="Yoshinaga Y."/>
            <person name="Zwiers L.-H."/>
            <person name="Turgeon B.G."/>
            <person name="Goodwin S.B."/>
            <person name="Spatafora J.W."/>
            <person name="Crous P.W."/>
            <person name="Grigoriev I.V."/>
        </authorList>
    </citation>
    <scope>NUCLEOTIDE SEQUENCE</scope>
    <source>
        <strain evidence="5">CBS 394.84</strain>
    </source>
</reference>
<dbReference type="SUPFAM" id="SSF48576">
    <property type="entry name" value="Terpenoid synthases"/>
    <property type="match status" value="1"/>
</dbReference>
<dbReference type="Gene3D" id="1.10.600.10">
    <property type="entry name" value="Farnesyl Diphosphate Synthase"/>
    <property type="match status" value="1"/>
</dbReference>
<dbReference type="Proteomes" id="UP000800039">
    <property type="component" value="Unassembled WGS sequence"/>
</dbReference>
<protein>
    <recommendedName>
        <fullName evidence="4">Terpene synthase</fullName>
        <ecNumber evidence="4">4.2.3.-</ecNumber>
    </recommendedName>
</protein>
<dbReference type="OrthoDB" id="3004402at2759"/>
<dbReference type="GO" id="GO:0008299">
    <property type="term" value="P:isoprenoid biosynthetic process"/>
    <property type="evidence" value="ECO:0007669"/>
    <property type="project" value="UniProtKB-ARBA"/>
</dbReference>
<dbReference type="InterPro" id="IPR034686">
    <property type="entry name" value="Terpene_cyclase-like_2"/>
</dbReference>
<evidence type="ECO:0000256" key="3">
    <source>
        <dbReference type="ARBA" id="ARBA00022842"/>
    </source>
</evidence>
<keyword evidence="4" id="KW-0479">Metal-binding</keyword>
<dbReference type="PANTHER" id="PTHR35201:SF4">
    <property type="entry name" value="BETA-PINACENE SYNTHASE-RELATED"/>
    <property type="match status" value="1"/>
</dbReference>
<dbReference type="EC" id="4.2.3.-" evidence="4"/>
<evidence type="ECO:0000256" key="1">
    <source>
        <dbReference type="ARBA" id="ARBA00001946"/>
    </source>
</evidence>
<evidence type="ECO:0000256" key="4">
    <source>
        <dbReference type="RuleBase" id="RU366034"/>
    </source>
</evidence>
<accession>A0A9P4LAH8</accession>
<evidence type="ECO:0000313" key="5">
    <source>
        <dbReference type="EMBL" id="KAF1847372.1"/>
    </source>
</evidence>
<dbReference type="RefSeq" id="XP_040789935.1">
    <property type="nucleotide sequence ID" value="XM_040928375.1"/>
</dbReference>
<keyword evidence="3 4" id="KW-0460">Magnesium</keyword>
<dbReference type="PANTHER" id="PTHR35201">
    <property type="entry name" value="TERPENE SYNTHASE"/>
    <property type="match status" value="1"/>
</dbReference>
<dbReference type="GeneID" id="63845628"/>
<keyword evidence="6" id="KW-1185">Reference proteome</keyword>
<dbReference type="GO" id="GO:0046872">
    <property type="term" value="F:metal ion binding"/>
    <property type="evidence" value="ECO:0007669"/>
    <property type="project" value="UniProtKB-KW"/>
</dbReference>
<dbReference type="Pfam" id="PF19086">
    <property type="entry name" value="Terpene_syn_C_2"/>
    <property type="match status" value="1"/>
</dbReference>
<name>A0A9P4LAH8_9PLEO</name>